<dbReference type="PANTHER" id="PTHR42085:SF1">
    <property type="entry name" value="F-BOX DOMAIN-CONTAINING PROTEIN"/>
    <property type="match status" value="1"/>
</dbReference>
<evidence type="ECO:0000259" key="1">
    <source>
        <dbReference type="Pfam" id="PF24864"/>
    </source>
</evidence>
<dbReference type="KEGG" id="pno:SNOG_04571"/>
<gene>
    <name evidence="2" type="ORF">SNOG_04571</name>
</gene>
<dbReference type="VEuPathDB" id="FungiDB:JI435_045710"/>
<reference evidence="3" key="1">
    <citation type="journal article" date="2007" name="Plant Cell">
        <title>Dothideomycete-plant interactions illuminated by genome sequencing and EST analysis of the wheat pathogen Stagonospora nodorum.</title>
        <authorList>
            <person name="Hane J.K."/>
            <person name="Lowe R.G."/>
            <person name="Solomon P.S."/>
            <person name="Tan K.C."/>
            <person name="Schoch C.L."/>
            <person name="Spatafora J.W."/>
            <person name="Crous P.W."/>
            <person name="Kodira C."/>
            <person name="Birren B.W."/>
            <person name="Galagan J.E."/>
            <person name="Torriani S.F."/>
            <person name="McDonald B.A."/>
            <person name="Oliver R.P."/>
        </authorList>
    </citation>
    <scope>NUCLEOTIDE SEQUENCE [LARGE SCALE GENOMIC DNA]</scope>
    <source>
        <strain evidence="3">SN15 / ATCC MYA-4574 / FGSC 10173</strain>
    </source>
</reference>
<feature type="domain" description="DUF7730" evidence="1">
    <location>
        <begin position="53"/>
        <end position="122"/>
    </location>
</feature>
<name>Q0UUJ3_PHANO</name>
<dbReference type="RefSeq" id="XP_001794986.1">
    <property type="nucleotide sequence ID" value="XM_001794934.1"/>
</dbReference>
<dbReference type="InterPro" id="IPR056632">
    <property type="entry name" value="DUF7730"/>
</dbReference>
<dbReference type="HOGENOM" id="CLU_1372641_0_0_1"/>
<dbReference type="OMA" id="EEAFAPW"/>
<dbReference type="AlphaFoldDB" id="Q0UUJ3"/>
<dbReference type="InterPro" id="IPR038883">
    <property type="entry name" value="AN11006-like"/>
</dbReference>
<sequence length="199" mass="22444">MSTPTSGSVVPMSPLLALPAELRNLIYKYALGGNHHALYETTGKLHFGPDTDNLLALLRTSRQVYSETHLIVYSHNIFAFSTTKSVHKFLNDHSTEQKAAIRTLALQIFSRTNMINERKALKASDLRYLSRLTGLRNVQIWDYYYDGRTVDTTWVGGVWAWTGGRNMKVDICRHNSDLLSFQSVETVERPRVPLGVSSG</sequence>
<proteinExistence type="predicted"/>
<evidence type="ECO:0000313" key="2">
    <source>
        <dbReference type="EMBL" id="EAT88331.1"/>
    </source>
</evidence>
<organism evidence="2 3">
    <name type="scientific">Phaeosphaeria nodorum (strain SN15 / ATCC MYA-4574 / FGSC 10173)</name>
    <name type="common">Glume blotch fungus</name>
    <name type="synonym">Parastagonospora nodorum</name>
    <dbReference type="NCBI Taxonomy" id="321614"/>
    <lineage>
        <taxon>Eukaryota</taxon>
        <taxon>Fungi</taxon>
        <taxon>Dikarya</taxon>
        <taxon>Ascomycota</taxon>
        <taxon>Pezizomycotina</taxon>
        <taxon>Dothideomycetes</taxon>
        <taxon>Pleosporomycetidae</taxon>
        <taxon>Pleosporales</taxon>
        <taxon>Pleosporineae</taxon>
        <taxon>Phaeosphaeriaceae</taxon>
        <taxon>Parastagonospora</taxon>
    </lineage>
</organism>
<dbReference type="Pfam" id="PF24864">
    <property type="entry name" value="DUF7730"/>
    <property type="match status" value="1"/>
</dbReference>
<dbReference type="PANTHER" id="PTHR42085">
    <property type="entry name" value="F-BOX DOMAIN-CONTAINING PROTEIN"/>
    <property type="match status" value="1"/>
</dbReference>
<dbReference type="InParanoid" id="Q0UUJ3"/>
<evidence type="ECO:0000313" key="3">
    <source>
        <dbReference type="Proteomes" id="UP000001055"/>
    </source>
</evidence>
<dbReference type="GeneID" id="5971854"/>
<dbReference type="Proteomes" id="UP000001055">
    <property type="component" value="Unassembled WGS sequence"/>
</dbReference>
<dbReference type="EMBL" id="CH445330">
    <property type="protein sequence ID" value="EAT88331.1"/>
    <property type="molecule type" value="Genomic_DNA"/>
</dbReference>
<accession>Q0UUJ3</accession>
<protein>
    <recommendedName>
        <fullName evidence="1">DUF7730 domain-containing protein</fullName>
    </recommendedName>
</protein>